<feature type="chain" id="PRO_5038544555" description="Lipoprotein" evidence="1">
    <location>
        <begin position="22"/>
        <end position="147"/>
    </location>
</feature>
<sequence>MKTRRVLAGCCSALLAAAVMGCSGSGEPAVSSEHKEPYVSSNGWNSLMRLQNESIAHVWTDPETIQTLRAVAWNSLSTRQKSSVIGDWKQAAVTPSDWDLVQLKRTKTEREDVAKVTFVTKMDVTIGPIGLYIDTATHEILGQDVRE</sequence>
<dbReference type="OrthoDB" id="2935349at2"/>
<dbReference type="KEGG" id="pswu:SY83_10380"/>
<feature type="signal peptide" evidence="1">
    <location>
        <begin position="1"/>
        <end position="21"/>
    </location>
</feature>
<dbReference type="RefSeq" id="WP_068606229.1">
    <property type="nucleotide sequence ID" value="NZ_CP011388.1"/>
</dbReference>
<evidence type="ECO:0000256" key="1">
    <source>
        <dbReference type="SAM" id="SignalP"/>
    </source>
</evidence>
<dbReference type="EMBL" id="CP011388">
    <property type="protein sequence ID" value="ANE46611.1"/>
    <property type="molecule type" value="Genomic_DNA"/>
</dbReference>
<dbReference type="PATRIC" id="fig|1178515.4.peg.2081"/>
<dbReference type="AlphaFoldDB" id="A0A172THU7"/>
<accession>A0A172THU7</accession>
<organism evidence="2 3">
    <name type="scientific">Paenibacillus swuensis</name>
    <dbReference type="NCBI Taxonomy" id="1178515"/>
    <lineage>
        <taxon>Bacteria</taxon>
        <taxon>Bacillati</taxon>
        <taxon>Bacillota</taxon>
        <taxon>Bacilli</taxon>
        <taxon>Bacillales</taxon>
        <taxon>Paenibacillaceae</taxon>
        <taxon>Paenibacillus</taxon>
    </lineage>
</organism>
<evidence type="ECO:0000313" key="2">
    <source>
        <dbReference type="EMBL" id="ANE46611.1"/>
    </source>
</evidence>
<dbReference type="PROSITE" id="PS51257">
    <property type="entry name" value="PROKAR_LIPOPROTEIN"/>
    <property type="match status" value="1"/>
</dbReference>
<reference evidence="2 3" key="1">
    <citation type="submission" date="2015-01" db="EMBL/GenBank/DDBJ databases">
        <title>Paenibacillus swuensis/DY6/whole genome sequencing.</title>
        <authorList>
            <person name="Kim M.K."/>
            <person name="Srinivasan S."/>
            <person name="Lee J.-J."/>
        </authorList>
    </citation>
    <scope>NUCLEOTIDE SEQUENCE [LARGE SCALE GENOMIC DNA]</scope>
    <source>
        <strain evidence="2 3">DY6</strain>
    </source>
</reference>
<keyword evidence="1" id="KW-0732">Signal</keyword>
<gene>
    <name evidence="2" type="ORF">SY83_10380</name>
</gene>
<proteinExistence type="predicted"/>
<evidence type="ECO:0008006" key="4">
    <source>
        <dbReference type="Google" id="ProtNLM"/>
    </source>
</evidence>
<keyword evidence="3" id="KW-1185">Reference proteome</keyword>
<protein>
    <recommendedName>
        <fullName evidence="4">Lipoprotein</fullName>
    </recommendedName>
</protein>
<name>A0A172THU7_9BACL</name>
<evidence type="ECO:0000313" key="3">
    <source>
        <dbReference type="Proteomes" id="UP000076927"/>
    </source>
</evidence>
<dbReference type="Proteomes" id="UP000076927">
    <property type="component" value="Chromosome"/>
</dbReference>